<name>A0A1R1MJ59_9BACT</name>
<protein>
    <submittedName>
        <fullName evidence="1">Uncharacterized protein</fullName>
    </submittedName>
</protein>
<dbReference type="AlphaFoldDB" id="A0A1R1MJ59"/>
<organism evidence="1 2">
    <name type="scientific">Desulfurobacterium indicum</name>
    <dbReference type="NCBI Taxonomy" id="1914305"/>
    <lineage>
        <taxon>Bacteria</taxon>
        <taxon>Pseudomonadati</taxon>
        <taxon>Aquificota</taxon>
        <taxon>Aquificia</taxon>
        <taxon>Desulfurobacteriales</taxon>
        <taxon>Desulfurobacteriaceae</taxon>
        <taxon>Desulfurobacterium</taxon>
    </lineage>
</organism>
<sequence length="258" mass="30454">MVNAYLHKNKTSSSEIENIQKRFEMITNFFPSFDGNNILEPAYKNGEFIYKINGKYISEEQFRLYFVDADFKTSIDPLTITAKEKQLYEFEYILPKPKKEFLKDVENLEFQGQLYWIGLIKIEDKKKGEFLKNNPKIFVGKIFVGGDTRYGYGLLKIIECKEAKEELKNWHLNDEGKFEYDDKTPLRNFFEFKSNIKFKGEIKLIPELEFTNRDPRVKDAKFYITPGSILEPENNENNNLDNLTLKLVLKKGKFILET</sequence>
<keyword evidence="2" id="KW-1185">Reference proteome</keyword>
<evidence type="ECO:0000313" key="2">
    <source>
        <dbReference type="Proteomes" id="UP000187408"/>
    </source>
</evidence>
<reference evidence="1 2" key="1">
    <citation type="submission" date="2016-10" db="EMBL/GenBank/DDBJ databases">
        <title>Genome sequence of a sulfur-reducing bacterium Desulfurobacterium indicum K6013.</title>
        <authorList>
            <person name="Cao J."/>
            <person name="Shao Z."/>
            <person name="Alain K."/>
            <person name="Jebbar M."/>
        </authorList>
    </citation>
    <scope>NUCLEOTIDE SEQUENCE [LARGE SCALE GENOMIC DNA]</scope>
    <source>
        <strain evidence="1 2">K6013</strain>
    </source>
</reference>
<accession>A0A1R1MJ59</accession>
<comment type="caution">
    <text evidence="1">The sequence shown here is derived from an EMBL/GenBank/DDBJ whole genome shotgun (WGS) entry which is preliminary data.</text>
</comment>
<dbReference type="Proteomes" id="UP000187408">
    <property type="component" value="Unassembled WGS sequence"/>
</dbReference>
<evidence type="ECO:0000313" key="1">
    <source>
        <dbReference type="EMBL" id="OMH39827.1"/>
    </source>
</evidence>
<proteinExistence type="predicted"/>
<gene>
    <name evidence="1" type="ORF">BLW93_08540</name>
</gene>
<dbReference type="STRING" id="1914305.BLW93_08540"/>
<dbReference type="EMBL" id="MOEN01000056">
    <property type="protein sequence ID" value="OMH39827.1"/>
    <property type="molecule type" value="Genomic_DNA"/>
</dbReference>